<organism evidence="9 10">
    <name type="scientific">Gossypium hirsutum</name>
    <name type="common">Upland cotton</name>
    <name type="synonym">Gossypium mexicanum</name>
    <dbReference type="NCBI Taxonomy" id="3635"/>
    <lineage>
        <taxon>Eukaryota</taxon>
        <taxon>Viridiplantae</taxon>
        <taxon>Streptophyta</taxon>
        <taxon>Embryophyta</taxon>
        <taxon>Tracheophyta</taxon>
        <taxon>Spermatophyta</taxon>
        <taxon>Magnoliopsida</taxon>
        <taxon>eudicotyledons</taxon>
        <taxon>Gunneridae</taxon>
        <taxon>Pentapetalae</taxon>
        <taxon>rosids</taxon>
        <taxon>malvids</taxon>
        <taxon>Malvales</taxon>
        <taxon>Malvaceae</taxon>
        <taxon>Malvoideae</taxon>
        <taxon>Gossypium</taxon>
    </lineage>
</organism>
<keyword evidence="7" id="KW-0819">tRNA processing</keyword>
<evidence type="ECO:0000256" key="8">
    <source>
        <dbReference type="ARBA" id="ARBA00023242"/>
    </source>
</evidence>
<evidence type="ECO:0000256" key="4">
    <source>
        <dbReference type="ARBA" id="ARBA00009567"/>
    </source>
</evidence>
<evidence type="ECO:0000256" key="5">
    <source>
        <dbReference type="ARBA" id="ARBA00020264"/>
    </source>
</evidence>
<evidence type="ECO:0000256" key="6">
    <source>
        <dbReference type="ARBA" id="ARBA00022490"/>
    </source>
</evidence>
<protein>
    <recommendedName>
        <fullName evidence="5">Elongator complex protein 5</fullName>
    </recommendedName>
</protein>
<reference evidence="10" key="2">
    <citation type="submission" date="2025-08" db="UniProtKB">
        <authorList>
            <consortium name="RefSeq"/>
        </authorList>
    </citation>
    <scope>IDENTIFICATION</scope>
</reference>
<sequence length="174" mass="19306">MAESICRALRDGALEGELAPAFTIEDSVTSPFALQVFSHVLSQLFSSILAGKSQSLGLVVVSFSRNPSFYLDLLKNKGTDVASSDKHDPLGWNDQLAGSGNSTALSNEALVSRTANVFREVKHMDKLYNSIIELGKDIWTFEMLLHMYEIREWKMDHLKVNDGNSTACPPRKRT</sequence>
<reference evidence="9" key="1">
    <citation type="journal article" date="2020" name="Nat. Genet.">
        <title>Genomic diversifications of five Gossypium allopolyploid species and their impact on cotton improvement.</title>
        <authorList>
            <person name="Chen Z.J."/>
            <person name="Sreedasyam A."/>
            <person name="Ando A."/>
            <person name="Song Q."/>
            <person name="De Santiago L.M."/>
            <person name="Hulse-Kemp A.M."/>
            <person name="Ding M."/>
            <person name="Ye W."/>
            <person name="Kirkbride R.C."/>
            <person name="Jenkins J."/>
            <person name="Plott C."/>
            <person name="Lovell J."/>
            <person name="Lin Y.M."/>
            <person name="Vaughn R."/>
            <person name="Liu B."/>
            <person name="Simpson S."/>
            <person name="Scheffler B.E."/>
            <person name="Wen L."/>
            <person name="Saski C.A."/>
            <person name="Grover C.E."/>
            <person name="Hu G."/>
            <person name="Conover J.L."/>
            <person name="Carlson J.W."/>
            <person name="Shu S."/>
            <person name="Boston L.B."/>
            <person name="Williams M."/>
            <person name="Peterson D.G."/>
            <person name="McGee K."/>
            <person name="Jones D.C."/>
            <person name="Wendel J.F."/>
            <person name="Stelly D.M."/>
            <person name="Grimwood J."/>
            <person name="Schmutz J."/>
        </authorList>
    </citation>
    <scope>NUCLEOTIDE SEQUENCE [LARGE SCALE GENOMIC DNA]</scope>
    <source>
        <strain evidence="9">cv. TM-1</strain>
    </source>
</reference>
<keyword evidence="6" id="KW-0963">Cytoplasm</keyword>
<keyword evidence="8" id="KW-0539">Nucleus</keyword>
<dbReference type="PANTHER" id="PTHR15641:SF1">
    <property type="entry name" value="ELONGATOR COMPLEX PROTEIN 5"/>
    <property type="match status" value="1"/>
</dbReference>
<comment type="similarity">
    <text evidence="4">Belongs to the ELP5 family.</text>
</comment>
<gene>
    <name evidence="10" type="primary">LOC121213622</name>
</gene>
<name>A0ABM2ZI92_GOSHI</name>
<dbReference type="InterPro" id="IPR019519">
    <property type="entry name" value="Elp5"/>
</dbReference>
<proteinExistence type="inferred from homology"/>
<evidence type="ECO:0000256" key="1">
    <source>
        <dbReference type="ARBA" id="ARBA00004123"/>
    </source>
</evidence>
<evidence type="ECO:0000256" key="3">
    <source>
        <dbReference type="ARBA" id="ARBA00005043"/>
    </source>
</evidence>
<evidence type="ECO:0000256" key="2">
    <source>
        <dbReference type="ARBA" id="ARBA00004496"/>
    </source>
</evidence>
<comment type="subcellular location">
    <subcellularLocation>
        <location evidence="2">Cytoplasm</location>
    </subcellularLocation>
    <subcellularLocation>
        <location evidence="1">Nucleus</location>
    </subcellularLocation>
</comment>
<comment type="pathway">
    <text evidence="3">tRNA modification; 5-methoxycarbonylmethyl-2-thiouridine-tRNA biosynthesis.</text>
</comment>
<dbReference type="Proteomes" id="UP000818029">
    <property type="component" value="Chromosome D01"/>
</dbReference>
<dbReference type="RefSeq" id="XP_040942363.1">
    <property type="nucleotide sequence ID" value="XM_041086429.1"/>
</dbReference>
<keyword evidence="9" id="KW-1185">Reference proteome</keyword>
<evidence type="ECO:0000313" key="10">
    <source>
        <dbReference type="RefSeq" id="XP_040942363.1"/>
    </source>
</evidence>
<dbReference type="GeneID" id="121213622"/>
<evidence type="ECO:0000313" key="9">
    <source>
        <dbReference type="Proteomes" id="UP000818029"/>
    </source>
</evidence>
<dbReference type="PANTHER" id="PTHR15641">
    <property type="entry name" value="ELONGATOR COMPLEX PROTEIN 5"/>
    <property type="match status" value="1"/>
</dbReference>
<accession>A0ABM2ZI92</accession>
<evidence type="ECO:0000256" key="7">
    <source>
        <dbReference type="ARBA" id="ARBA00022694"/>
    </source>
</evidence>